<proteinExistence type="predicted"/>
<keyword evidence="2" id="KW-0949">S-adenosyl-L-methionine</keyword>
<evidence type="ECO:0000313" key="7">
    <source>
        <dbReference type="EMBL" id="GAH11882.1"/>
    </source>
</evidence>
<dbReference type="EMBL" id="BART01033860">
    <property type="protein sequence ID" value="GAH11882.1"/>
    <property type="molecule type" value="Genomic_DNA"/>
</dbReference>
<sequence length="223" mass="24967">FINPGPNQAFLKGEKLMIDASPPLGVLYVASLLENMGVEVSVLDQAASGLSINEVVAWVMKENPDILGFSILITSSLVGPTIAEKIKNRNPNITIVFGNFHATFNAERILEKYPYVDFIVRGEGEQTCVDLVDCLEKERNLKDVLGITFKHKDKIVSNPDRPLIKDFDSLPFPDRDLLSNEYHNTAMGINVSPRKFTSFLSSRGCVFKCKFCSCSTFAHNYWR</sequence>
<dbReference type="SUPFAM" id="SSF52242">
    <property type="entry name" value="Cobalamin (vitamin B12)-binding domain"/>
    <property type="match status" value="1"/>
</dbReference>
<dbReference type="PROSITE" id="PS51332">
    <property type="entry name" value="B12_BINDING"/>
    <property type="match status" value="1"/>
</dbReference>
<protein>
    <recommendedName>
        <fullName evidence="6">B12-binding domain-containing protein</fullName>
    </recommendedName>
</protein>
<feature type="domain" description="B12-binding" evidence="6">
    <location>
        <begin position="8"/>
        <end position="142"/>
    </location>
</feature>
<reference evidence="7" key="1">
    <citation type="journal article" date="2014" name="Front. Microbiol.">
        <title>High frequency of phylogenetically diverse reductive dehalogenase-homologous genes in deep subseafloor sedimentary metagenomes.</title>
        <authorList>
            <person name="Kawai M."/>
            <person name="Futagami T."/>
            <person name="Toyoda A."/>
            <person name="Takaki Y."/>
            <person name="Nishi S."/>
            <person name="Hori S."/>
            <person name="Arai W."/>
            <person name="Tsubouchi T."/>
            <person name="Morono Y."/>
            <person name="Uchiyama I."/>
            <person name="Ito T."/>
            <person name="Fujiyama A."/>
            <person name="Inagaki F."/>
            <person name="Takami H."/>
        </authorList>
    </citation>
    <scope>NUCLEOTIDE SEQUENCE</scope>
    <source>
        <strain evidence="7">Expedition CK06-06</strain>
    </source>
</reference>
<evidence type="ECO:0000256" key="1">
    <source>
        <dbReference type="ARBA" id="ARBA00001966"/>
    </source>
</evidence>
<dbReference type="GO" id="GO:0031419">
    <property type="term" value="F:cobalamin binding"/>
    <property type="evidence" value="ECO:0007669"/>
    <property type="project" value="InterPro"/>
</dbReference>
<dbReference type="SFLD" id="SFLDS00029">
    <property type="entry name" value="Radical_SAM"/>
    <property type="match status" value="1"/>
</dbReference>
<comment type="cofactor">
    <cofactor evidence="1">
        <name>[4Fe-4S] cluster</name>
        <dbReference type="ChEBI" id="CHEBI:49883"/>
    </cofactor>
</comment>
<dbReference type="InterPro" id="IPR007197">
    <property type="entry name" value="rSAM"/>
</dbReference>
<dbReference type="GO" id="GO:0003824">
    <property type="term" value="F:catalytic activity"/>
    <property type="evidence" value="ECO:0007669"/>
    <property type="project" value="InterPro"/>
</dbReference>
<dbReference type="Pfam" id="PF02310">
    <property type="entry name" value="B12-binding"/>
    <property type="match status" value="1"/>
</dbReference>
<keyword evidence="5" id="KW-0411">Iron-sulfur</keyword>
<keyword evidence="4" id="KW-0408">Iron</keyword>
<dbReference type="InterPro" id="IPR006158">
    <property type="entry name" value="Cobalamin-bd"/>
</dbReference>
<accession>X1CVM1</accession>
<dbReference type="SUPFAM" id="SSF102114">
    <property type="entry name" value="Radical SAM enzymes"/>
    <property type="match status" value="1"/>
</dbReference>
<keyword evidence="3" id="KW-0479">Metal-binding</keyword>
<dbReference type="SFLD" id="SFLDG01082">
    <property type="entry name" value="B12-binding_domain_containing"/>
    <property type="match status" value="1"/>
</dbReference>
<evidence type="ECO:0000256" key="3">
    <source>
        <dbReference type="ARBA" id="ARBA00022723"/>
    </source>
</evidence>
<evidence type="ECO:0000256" key="5">
    <source>
        <dbReference type="ARBA" id="ARBA00023014"/>
    </source>
</evidence>
<feature type="non-terminal residue" evidence="7">
    <location>
        <position position="1"/>
    </location>
</feature>
<organism evidence="7">
    <name type="scientific">marine sediment metagenome</name>
    <dbReference type="NCBI Taxonomy" id="412755"/>
    <lineage>
        <taxon>unclassified sequences</taxon>
        <taxon>metagenomes</taxon>
        <taxon>ecological metagenomes</taxon>
    </lineage>
</organism>
<dbReference type="InterPro" id="IPR051198">
    <property type="entry name" value="BchE-like"/>
</dbReference>
<dbReference type="GO" id="GO:0051536">
    <property type="term" value="F:iron-sulfur cluster binding"/>
    <property type="evidence" value="ECO:0007669"/>
    <property type="project" value="UniProtKB-KW"/>
</dbReference>
<evidence type="ECO:0000259" key="6">
    <source>
        <dbReference type="PROSITE" id="PS51332"/>
    </source>
</evidence>
<name>X1CVM1_9ZZZZ</name>
<dbReference type="InterPro" id="IPR036724">
    <property type="entry name" value="Cobalamin-bd_sf"/>
</dbReference>
<dbReference type="PANTHER" id="PTHR43409:SF7">
    <property type="entry name" value="BLL1977 PROTEIN"/>
    <property type="match status" value="1"/>
</dbReference>
<dbReference type="GO" id="GO:0046872">
    <property type="term" value="F:metal ion binding"/>
    <property type="evidence" value="ECO:0007669"/>
    <property type="project" value="UniProtKB-KW"/>
</dbReference>
<feature type="non-terminal residue" evidence="7">
    <location>
        <position position="223"/>
    </location>
</feature>
<dbReference type="Gene3D" id="3.40.50.280">
    <property type="entry name" value="Cobalamin-binding domain"/>
    <property type="match status" value="1"/>
</dbReference>
<dbReference type="CDD" id="cd02068">
    <property type="entry name" value="radical_SAM_B12_BD"/>
    <property type="match status" value="1"/>
</dbReference>
<gene>
    <name evidence="7" type="ORF">S01H4_58041</name>
</gene>
<dbReference type="PANTHER" id="PTHR43409">
    <property type="entry name" value="ANAEROBIC MAGNESIUM-PROTOPORPHYRIN IX MONOMETHYL ESTER CYCLASE-RELATED"/>
    <property type="match status" value="1"/>
</dbReference>
<evidence type="ECO:0000256" key="2">
    <source>
        <dbReference type="ARBA" id="ARBA00022691"/>
    </source>
</evidence>
<comment type="caution">
    <text evidence="7">The sequence shown here is derived from an EMBL/GenBank/DDBJ whole genome shotgun (WGS) entry which is preliminary data.</text>
</comment>
<evidence type="ECO:0000256" key="4">
    <source>
        <dbReference type="ARBA" id="ARBA00023004"/>
    </source>
</evidence>
<dbReference type="InterPro" id="IPR058240">
    <property type="entry name" value="rSAM_sf"/>
</dbReference>
<dbReference type="AlphaFoldDB" id="X1CVM1"/>